<sequence length="302" mass="32650">MALTLDFAFEGFRIIRERPMLILFWAPVLLLSQVMSTVILILMAGPEFMAMMEMQRNNGATDPDAVMSMLSLMQKVTPATAAAFIVSMLFSAIVLCAVYRAVLGGTGDRAGFLKFGKDELRQIVVSVLLLCFVVLLAIVSTIALLILGSVLIGGLSVPNTVVASVTGVVSVAFYIWLLVRLSLIPVQSFDQGRINFTGSFKLTKGHFWQLLSGYTVAIIMIFLVITLCEIIFAAVAVSALGGDMGSLNVVYQRDFSKLENLNNPAIIGYMLMSALRAPLLSAIMIGAQAAAYKLLKNNHATI</sequence>
<evidence type="ECO:0000256" key="1">
    <source>
        <dbReference type="SAM" id="Phobius"/>
    </source>
</evidence>
<feature type="transmembrane region" description="Helical" evidence="1">
    <location>
        <begin position="207"/>
        <end position="240"/>
    </location>
</feature>
<evidence type="ECO:0008006" key="4">
    <source>
        <dbReference type="Google" id="ProtNLM"/>
    </source>
</evidence>
<evidence type="ECO:0000313" key="2">
    <source>
        <dbReference type="EMBL" id="MDC7675010.1"/>
    </source>
</evidence>
<dbReference type="EMBL" id="JAQQKV010000001">
    <property type="protein sequence ID" value="MDC7675010.1"/>
    <property type="molecule type" value="Genomic_DNA"/>
</dbReference>
<name>A0ABT5HFV6_9CAUL</name>
<dbReference type="Proteomes" id="UP001218579">
    <property type="component" value="Unassembled WGS sequence"/>
</dbReference>
<keyword evidence="1" id="KW-1133">Transmembrane helix</keyword>
<feature type="transmembrane region" description="Helical" evidence="1">
    <location>
        <begin position="21"/>
        <end position="44"/>
    </location>
</feature>
<protein>
    <recommendedName>
        <fullName evidence="4">Glycerophosphoryl diester phosphodiesterase membrane domain-containing protein</fullName>
    </recommendedName>
</protein>
<proteinExistence type="predicted"/>
<feature type="transmembrane region" description="Helical" evidence="1">
    <location>
        <begin position="79"/>
        <end position="102"/>
    </location>
</feature>
<keyword evidence="1" id="KW-0472">Membrane</keyword>
<comment type="caution">
    <text evidence="2">The sequence shown here is derived from an EMBL/GenBank/DDBJ whole genome shotgun (WGS) entry which is preliminary data.</text>
</comment>
<feature type="transmembrane region" description="Helical" evidence="1">
    <location>
        <begin position="161"/>
        <end position="186"/>
    </location>
</feature>
<keyword evidence="3" id="KW-1185">Reference proteome</keyword>
<dbReference type="RefSeq" id="WP_272743319.1">
    <property type="nucleotide sequence ID" value="NZ_JAQQKV010000001.1"/>
</dbReference>
<reference evidence="2 3" key="1">
    <citation type="submission" date="2023-01" db="EMBL/GenBank/DDBJ databases">
        <title>Novel species of the genus Asticcacaulis isolated from rivers.</title>
        <authorList>
            <person name="Lu H."/>
        </authorList>
    </citation>
    <scope>NUCLEOTIDE SEQUENCE [LARGE SCALE GENOMIC DNA]</scope>
    <source>
        <strain evidence="2 3">LKC15W</strain>
    </source>
</reference>
<keyword evidence="1" id="KW-0812">Transmembrane</keyword>
<accession>A0ABT5HFV6</accession>
<feature type="transmembrane region" description="Helical" evidence="1">
    <location>
        <begin position="266"/>
        <end position="287"/>
    </location>
</feature>
<evidence type="ECO:0000313" key="3">
    <source>
        <dbReference type="Proteomes" id="UP001218579"/>
    </source>
</evidence>
<gene>
    <name evidence="2" type="ORF">PQU98_02640</name>
</gene>
<feature type="transmembrane region" description="Helical" evidence="1">
    <location>
        <begin position="123"/>
        <end position="155"/>
    </location>
</feature>
<organism evidence="2 3">
    <name type="scientific">Asticcacaulis machinosus</name>
    <dbReference type="NCBI Taxonomy" id="2984211"/>
    <lineage>
        <taxon>Bacteria</taxon>
        <taxon>Pseudomonadati</taxon>
        <taxon>Pseudomonadota</taxon>
        <taxon>Alphaproteobacteria</taxon>
        <taxon>Caulobacterales</taxon>
        <taxon>Caulobacteraceae</taxon>
        <taxon>Asticcacaulis</taxon>
    </lineage>
</organism>